<dbReference type="Proteomes" id="UP000184330">
    <property type="component" value="Unassembled WGS sequence"/>
</dbReference>
<gene>
    <name evidence="1" type="ORF">PAC_18743</name>
</gene>
<reference evidence="1 2" key="1">
    <citation type="submission" date="2016-03" db="EMBL/GenBank/DDBJ databases">
        <authorList>
            <person name="Ploux O."/>
        </authorList>
    </citation>
    <scope>NUCLEOTIDE SEQUENCE [LARGE SCALE GENOMIC DNA]</scope>
    <source>
        <strain evidence="1 2">UAMH 11012</strain>
    </source>
</reference>
<keyword evidence="2" id="KW-1185">Reference proteome</keyword>
<evidence type="ECO:0000313" key="2">
    <source>
        <dbReference type="Proteomes" id="UP000184330"/>
    </source>
</evidence>
<protein>
    <submittedName>
        <fullName evidence="1">Uncharacterized protein</fullName>
    </submittedName>
</protein>
<name>A0A1L7XUY8_9HELO</name>
<organism evidence="1 2">
    <name type="scientific">Phialocephala subalpina</name>
    <dbReference type="NCBI Taxonomy" id="576137"/>
    <lineage>
        <taxon>Eukaryota</taxon>
        <taxon>Fungi</taxon>
        <taxon>Dikarya</taxon>
        <taxon>Ascomycota</taxon>
        <taxon>Pezizomycotina</taxon>
        <taxon>Leotiomycetes</taxon>
        <taxon>Helotiales</taxon>
        <taxon>Mollisiaceae</taxon>
        <taxon>Phialocephala</taxon>
        <taxon>Phialocephala fortinii species complex</taxon>
    </lineage>
</organism>
<dbReference type="EMBL" id="FJOG01000060">
    <property type="protein sequence ID" value="CZR68843.1"/>
    <property type="molecule type" value="Genomic_DNA"/>
</dbReference>
<dbReference type="OrthoDB" id="3555548at2759"/>
<evidence type="ECO:0000313" key="1">
    <source>
        <dbReference type="EMBL" id="CZR68843.1"/>
    </source>
</evidence>
<sequence>MGFPKFSRQEALAIYRGESRWNDEADGLVPAKISAQPDVCTRKLAVAGTREEETTTPKMANATFSRAYPSVQIRQKIYRLLFRRPVGLVPRIINYDRGGAFFQIYSYEWNIEDHQIDSRFGCDEYELPKYDGATRQWVCKTWKTKSIKEERALLASGALERKYDHFFPHAFKLPATNLYGAMEEERGGAISAIRNICTRHKQIMEEATYVLYGENAFVFDTRGKKGYYPHWKDECGIHAYDVFSKDRHLVPGLSLSDGQPASPVQVELAIGNMFCRDASQPIFFTAKDPLVKFFNEIGPENASKIRNIQMKGYFKTADEDEPSKYNRLIGMGHILPIYTTIFNHVCKNLRRLSIFYDKCGLLGMMILMRDLT</sequence>
<proteinExistence type="predicted"/>
<dbReference type="AlphaFoldDB" id="A0A1L7XUY8"/>
<accession>A0A1L7XUY8</accession>